<organism evidence="2 3">
    <name type="scientific">Immersiella caudata</name>
    <dbReference type="NCBI Taxonomy" id="314043"/>
    <lineage>
        <taxon>Eukaryota</taxon>
        <taxon>Fungi</taxon>
        <taxon>Dikarya</taxon>
        <taxon>Ascomycota</taxon>
        <taxon>Pezizomycotina</taxon>
        <taxon>Sordariomycetes</taxon>
        <taxon>Sordariomycetidae</taxon>
        <taxon>Sordariales</taxon>
        <taxon>Lasiosphaeriaceae</taxon>
        <taxon>Immersiella</taxon>
    </lineage>
</organism>
<protein>
    <submittedName>
        <fullName evidence="2">Uncharacterized protein</fullName>
    </submittedName>
</protein>
<comment type="caution">
    <text evidence="2">The sequence shown here is derived from an EMBL/GenBank/DDBJ whole genome shotgun (WGS) entry which is preliminary data.</text>
</comment>
<feature type="compositionally biased region" description="Polar residues" evidence="1">
    <location>
        <begin position="148"/>
        <end position="157"/>
    </location>
</feature>
<feature type="compositionally biased region" description="Basic residues" evidence="1">
    <location>
        <begin position="71"/>
        <end position="84"/>
    </location>
</feature>
<name>A0AA40BU12_9PEZI</name>
<dbReference type="Proteomes" id="UP001175000">
    <property type="component" value="Unassembled WGS sequence"/>
</dbReference>
<gene>
    <name evidence="2" type="ORF">B0T14DRAFT_282300</name>
</gene>
<feature type="region of interest" description="Disordered" evidence="1">
    <location>
        <begin position="146"/>
        <end position="213"/>
    </location>
</feature>
<proteinExistence type="predicted"/>
<evidence type="ECO:0000256" key="1">
    <source>
        <dbReference type="SAM" id="MobiDB-lite"/>
    </source>
</evidence>
<reference evidence="2" key="1">
    <citation type="submission" date="2023-06" db="EMBL/GenBank/DDBJ databases">
        <title>Genome-scale phylogeny and comparative genomics of the fungal order Sordariales.</title>
        <authorList>
            <consortium name="Lawrence Berkeley National Laboratory"/>
            <person name="Hensen N."/>
            <person name="Bonometti L."/>
            <person name="Westerberg I."/>
            <person name="Brannstrom I.O."/>
            <person name="Guillou S."/>
            <person name="Cros-Aarteil S."/>
            <person name="Calhoun S."/>
            <person name="Haridas S."/>
            <person name="Kuo A."/>
            <person name="Mondo S."/>
            <person name="Pangilinan J."/>
            <person name="Riley R."/>
            <person name="Labutti K."/>
            <person name="Andreopoulos B."/>
            <person name="Lipzen A."/>
            <person name="Chen C."/>
            <person name="Yanf M."/>
            <person name="Daum C."/>
            <person name="Ng V."/>
            <person name="Clum A."/>
            <person name="Steindorff A."/>
            <person name="Ohm R."/>
            <person name="Martin F."/>
            <person name="Silar P."/>
            <person name="Natvig D."/>
            <person name="Lalanne C."/>
            <person name="Gautier V."/>
            <person name="Ament-Velasquez S.L."/>
            <person name="Kruys A."/>
            <person name="Hutchinson M.I."/>
            <person name="Powell A.J."/>
            <person name="Barry K."/>
            <person name="Miller A.N."/>
            <person name="Grigoriev I.V."/>
            <person name="Debuchy R."/>
            <person name="Gladieux P."/>
            <person name="Thoren M.H."/>
            <person name="Johannesson H."/>
        </authorList>
    </citation>
    <scope>NUCLEOTIDE SEQUENCE</scope>
    <source>
        <strain evidence="2">CBS 606.72</strain>
    </source>
</reference>
<evidence type="ECO:0000313" key="3">
    <source>
        <dbReference type="Proteomes" id="UP001175000"/>
    </source>
</evidence>
<sequence>MAAQCHLGSSAGPFMFHIAVGMEWVAERRTTAGEYPCQSNCCPVAWRVFSQRCWRDDCRPGTRNRALCRPNAKRSPNKQRRGRIRPPVPSSTIVQSGSYGPLLRGQPKAVGAGSSMPAQAANEGQHLETYRTRPNLATAGWPAVPSLMTRNASPSSQTHHDDEAKRPAATAAPGKETTGGPKIGPLSVAGPHHCDVRRANPPPEFAVINSARY</sequence>
<accession>A0AA40BU12</accession>
<keyword evidence="3" id="KW-1185">Reference proteome</keyword>
<feature type="region of interest" description="Disordered" evidence="1">
    <location>
        <begin position="69"/>
        <end position="125"/>
    </location>
</feature>
<evidence type="ECO:0000313" key="2">
    <source>
        <dbReference type="EMBL" id="KAK0613613.1"/>
    </source>
</evidence>
<dbReference type="EMBL" id="JAULSU010000006">
    <property type="protein sequence ID" value="KAK0613613.1"/>
    <property type="molecule type" value="Genomic_DNA"/>
</dbReference>
<dbReference type="AlphaFoldDB" id="A0AA40BU12"/>